<evidence type="ECO:0000256" key="10">
    <source>
        <dbReference type="RuleBase" id="RU000617"/>
    </source>
</evidence>
<dbReference type="NCBIfam" id="TIGR00574">
    <property type="entry name" value="dnl1"/>
    <property type="match status" value="1"/>
</dbReference>
<dbReference type="Gene3D" id="1.10.3260.10">
    <property type="entry name" value="DNA ligase, ATP-dependent, N-terminal domain"/>
    <property type="match status" value="1"/>
</dbReference>
<dbReference type="Pfam" id="PF01068">
    <property type="entry name" value="DNA_ligase_A_M"/>
    <property type="match status" value="1"/>
</dbReference>
<feature type="region of interest" description="Disordered" evidence="13">
    <location>
        <begin position="1"/>
        <end position="22"/>
    </location>
</feature>
<dbReference type="InterPro" id="IPR012308">
    <property type="entry name" value="DNA_ligase_ATP-dep_N"/>
</dbReference>
<evidence type="ECO:0000256" key="2">
    <source>
        <dbReference type="ARBA" id="ARBA00010048"/>
    </source>
</evidence>
<comment type="similarity">
    <text evidence="1 11">Belongs to the ATP-dependent DNA ligase family.</text>
</comment>
<dbReference type="CDD" id="cd07900">
    <property type="entry name" value="Adenylation_DNA_ligase_I_Euk"/>
    <property type="match status" value="1"/>
</dbReference>
<dbReference type="GeneID" id="54552845"/>
<dbReference type="InterPro" id="IPR012309">
    <property type="entry name" value="DNA_ligase_ATP-dep_C"/>
</dbReference>
<dbReference type="InterPro" id="IPR050191">
    <property type="entry name" value="ATP-dep_DNA_ligase"/>
</dbReference>
<dbReference type="GO" id="GO:0003677">
    <property type="term" value="F:DNA binding"/>
    <property type="evidence" value="ECO:0007669"/>
    <property type="project" value="InterPro"/>
</dbReference>
<proteinExistence type="inferred from homology"/>
<dbReference type="Gene3D" id="2.40.50.140">
    <property type="entry name" value="Nucleic acid-binding proteins"/>
    <property type="match status" value="1"/>
</dbReference>
<organism evidence="15 16">
    <name type="scientific">Westerdykella ornata</name>
    <dbReference type="NCBI Taxonomy" id="318751"/>
    <lineage>
        <taxon>Eukaryota</taxon>
        <taxon>Fungi</taxon>
        <taxon>Dikarya</taxon>
        <taxon>Ascomycota</taxon>
        <taxon>Pezizomycotina</taxon>
        <taxon>Dothideomycetes</taxon>
        <taxon>Pleosporomycetidae</taxon>
        <taxon>Pleosporales</taxon>
        <taxon>Sporormiaceae</taxon>
        <taxon>Westerdykella</taxon>
    </lineage>
</organism>
<keyword evidence="12" id="KW-0175">Coiled coil</keyword>
<evidence type="ECO:0000256" key="4">
    <source>
        <dbReference type="ARBA" id="ARBA00022598"/>
    </source>
</evidence>
<name>A0A6A6JS54_WESOR</name>
<evidence type="ECO:0000256" key="12">
    <source>
        <dbReference type="SAM" id="Coils"/>
    </source>
</evidence>
<dbReference type="PANTHER" id="PTHR45674">
    <property type="entry name" value="DNA LIGASE 1/3 FAMILY MEMBER"/>
    <property type="match status" value="1"/>
</dbReference>
<evidence type="ECO:0000256" key="3">
    <source>
        <dbReference type="ARBA" id="ARBA00011695"/>
    </source>
</evidence>
<comment type="similarity">
    <text evidence="2">Belongs to the prefoldin subunit alpha family.</text>
</comment>
<dbReference type="PROSITE" id="PS50160">
    <property type="entry name" value="DNA_LIGASE_A3"/>
    <property type="match status" value="1"/>
</dbReference>
<feature type="compositionally biased region" description="Polar residues" evidence="13">
    <location>
        <begin position="351"/>
        <end position="377"/>
    </location>
</feature>
<dbReference type="InterPro" id="IPR012310">
    <property type="entry name" value="DNA_ligase_ATP-dep_cent"/>
</dbReference>
<keyword evidence="4 10" id="KW-0436">Ligase</keyword>
<reference evidence="15" key="1">
    <citation type="journal article" date="2020" name="Stud. Mycol.">
        <title>101 Dothideomycetes genomes: a test case for predicting lifestyles and emergence of pathogens.</title>
        <authorList>
            <person name="Haridas S."/>
            <person name="Albert R."/>
            <person name="Binder M."/>
            <person name="Bloem J."/>
            <person name="Labutti K."/>
            <person name="Salamov A."/>
            <person name="Andreopoulos B."/>
            <person name="Baker S."/>
            <person name="Barry K."/>
            <person name="Bills G."/>
            <person name="Bluhm B."/>
            <person name="Cannon C."/>
            <person name="Castanera R."/>
            <person name="Culley D."/>
            <person name="Daum C."/>
            <person name="Ezra D."/>
            <person name="Gonzalez J."/>
            <person name="Henrissat B."/>
            <person name="Kuo A."/>
            <person name="Liang C."/>
            <person name="Lipzen A."/>
            <person name="Lutzoni F."/>
            <person name="Magnuson J."/>
            <person name="Mondo S."/>
            <person name="Nolan M."/>
            <person name="Ohm R."/>
            <person name="Pangilinan J."/>
            <person name="Park H.-J."/>
            <person name="Ramirez L."/>
            <person name="Alfaro M."/>
            <person name="Sun H."/>
            <person name="Tritt A."/>
            <person name="Yoshinaga Y."/>
            <person name="Zwiers L.-H."/>
            <person name="Turgeon B."/>
            <person name="Goodwin S."/>
            <person name="Spatafora J."/>
            <person name="Crous P."/>
            <person name="Grigoriev I."/>
        </authorList>
    </citation>
    <scope>NUCLEOTIDE SEQUENCE</scope>
    <source>
        <strain evidence="15">CBS 379.55</strain>
    </source>
</reference>
<keyword evidence="7 10" id="KW-0067">ATP-binding</keyword>
<evidence type="ECO:0000256" key="9">
    <source>
        <dbReference type="ARBA" id="ARBA00034003"/>
    </source>
</evidence>
<comment type="catalytic activity">
    <reaction evidence="9 10">
        <text>ATP + (deoxyribonucleotide)n-3'-hydroxyl + 5'-phospho-(deoxyribonucleotide)m = (deoxyribonucleotide)n+m + AMP + diphosphate.</text>
        <dbReference type="EC" id="6.5.1.1"/>
    </reaction>
</comment>
<dbReference type="FunFam" id="2.40.50.140:FF:000062">
    <property type="entry name" value="DNA ligase"/>
    <property type="match status" value="1"/>
</dbReference>
<keyword evidence="16" id="KW-1185">Reference proteome</keyword>
<dbReference type="GO" id="GO:0005524">
    <property type="term" value="F:ATP binding"/>
    <property type="evidence" value="ECO:0007669"/>
    <property type="project" value="UniProtKB-KW"/>
</dbReference>
<evidence type="ECO:0000313" key="16">
    <source>
        <dbReference type="Proteomes" id="UP000800097"/>
    </source>
</evidence>
<dbReference type="FunFam" id="1.10.287.370:FF:000001">
    <property type="entry name" value="Prefoldin subunit 3"/>
    <property type="match status" value="1"/>
</dbReference>
<feature type="compositionally biased region" description="Low complexity" evidence="13">
    <location>
        <begin position="918"/>
        <end position="943"/>
    </location>
</feature>
<keyword evidence="10" id="KW-0227">DNA damage</keyword>
<evidence type="ECO:0000256" key="7">
    <source>
        <dbReference type="ARBA" id="ARBA00022840"/>
    </source>
</evidence>
<keyword evidence="10" id="KW-0233">DNA recombination</keyword>
<sequence length="1147" mass="128374">MASSSKLGSGKDGPATNPRGIPYAPFVDRVEDYVRDRSEVEATVNSFKEMISKYQFMEVNQQRRAAGLRDKIPDIQKTLDTVRFLKSRKSDAEPIETTFELNDTLYAKAEVPPTDEVYLWLGANVMLAYPIPEAEELLESKLKTAKQSLANCEEDMEFLREQITTLEVAFARVYNWDVAQRRKEKMEAESIGGKKVNMLQCQEPTLQYRGDEPDRTVFPKAFWQNTNAVFQFRFINSTLFQCWTPQCGDTRVSNVLDMSSPAKRRKKNDHNGSNQPVGSLHYFFAKQKAAAETGDSRKAVPEKPNAETRQKDDATLADEQLARKLQEEWNREEQNRTRTSSYDDLYAEPPETSSNETDSATNKNSHTIADTSMSTGPLSGPASFTVPEKKTLSLQSTAAEEDLVSATIPFDQSPLVFEPRKYITDLQRQWETEGGHATYALLTRCFVLVNSTTSRIKIVDTLVNLLRVLIEGDPTSILPAVWLATNSISPPYIDLELGLGGSAISKALKKVCGLDNAGLKTLYNKYGDPGDVAFEAKKRQSFTLRKPKPLTIKSVYDSLVKIANSKGQGSVEAKQRIVERLVQDARGAEESRYIVRTLVQHLRIGAVKTTMLIALSRAFLLSKPPGADFHIRDPKSLVALKKEELADVYLKNEEIVKACFARRPNYNDLVPTLLEIGVCDELLVRCGLALHIPLRPMLGSITRDLGEMITKLQGRDFACEYKYDGQRAQVHCDDKGKVTIFSRHLELMTDKYPDLVALVPKIRGEGVSSFILEGEVVAIDRNNGELKTFQTLANRARKDVVIGDVKIDVCLFAFDLMYLNGEELLDRPFRERRSLLRSLFVEIPHHFTWVKSLDATSGDVEAVQAFFKSATDVKCEGIMVKVLDNLPNPELEAVVDPHEAELLSEAENDLPVKASPLATKNNNSSKSSKPRAPSKTSTGTKSPPTRRKPLLSTYEPDKRLDSWLKVKKDYNTSSDTLDLIPIGGFHGQGRKAKWWSPILLAVRNADTGSLQAITKCMSGFTDKFYAALREKYNPDDPENTNVLHGGKPAFVQYNGGGGWPDVWFQPQEVWEVAFADITLSPTYDAALGLVSEDRGLSTRFPRFLRVREDKGVDEATESGELAEMWWKQEARAPKGGEAKPEEAEEGE</sequence>
<dbReference type="Proteomes" id="UP000800097">
    <property type="component" value="Unassembled WGS sequence"/>
</dbReference>
<feature type="region of interest" description="Disordered" evidence="13">
    <location>
        <begin position="911"/>
        <end position="953"/>
    </location>
</feature>
<dbReference type="Pfam" id="PF04675">
    <property type="entry name" value="DNA_ligase_A_N"/>
    <property type="match status" value="1"/>
</dbReference>
<dbReference type="SUPFAM" id="SSF56091">
    <property type="entry name" value="DNA ligase/mRNA capping enzyme, catalytic domain"/>
    <property type="match status" value="1"/>
</dbReference>
<evidence type="ECO:0000256" key="1">
    <source>
        <dbReference type="ARBA" id="ARBA00007572"/>
    </source>
</evidence>
<dbReference type="GO" id="GO:0006281">
    <property type="term" value="P:DNA repair"/>
    <property type="evidence" value="ECO:0007669"/>
    <property type="project" value="UniProtKB-KW"/>
</dbReference>
<comment type="subunit">
    <text evidence="3">Heterohexamer of two PFD-alpha type and four PFD-beta type subunits.</text>
</comment>
<dbReference type="Gene3D" id="3.30.470.30">
    <property type="entry name" value="DNA ligase/mRNA capping enzyme"/>
    <property type="match status" value="1"/>
</dbReference>
<dbReference type="GO" id="GO:0005737">
    <property type="term" value="C:cytoplasm"/>
    <property type="evidence" value="ECO:0007669"/>
    <property type="project" value="UniProtKB-ARBA"/>
</dbReference>
<evidence type="ECO:0000256" key="13">
    <source>
        <dbReference type="SAM" id="MobiDB-lite"/>
    </source>
</evidence>
<dbReference type="Pfam" id="PF04679">
    <property type="entry name" value="DNA_ligase_A_C"/>
    <property type="match status" value="1"/>
</dbReference>
<protein>
    <recommendedName>
        <fullName evidence="10">DNA ligase</fullName>
        <ecNumber evidence="10">6.5.1.1</ecNumber>
    </recommendedName>
</protein>
<dbReference type="CDD" id="cd23156">
    <property type="entry name" value="Prefoldin_3"/>
    <property type="match status" value="1"/>
</dbReference>
<dbReference type="GO" id="GO:0005634">
    <property type="term" value="C:nucleus"/>
    <property type="evidence" value="ECO:0007669"/>
    <property type="project" value="TreeGrafter"/>
</dbReference>
<evidence type="ECO:0000256" key="11">
    <source>
        <dbReference type="RuleBase" id="RU004196"/>
    </source>
</evidence>
<dbReference type="OrthoDB" id="206088at2759"/>
<dbReference type="InterPro" id="IPR004127">
    <property type="entry name" value="Prefoldin_subunit_alpha"/>
</dbReference>
<evidence type="ECO:0000256" key="6">
    <source>
        <dbReference type="ARBA" id="ARBA00022741"/>
    </source>
</evidence>
<dbReference type="InterPro" id="IPR036599">
    <property type="entry name" value="DNA_ligase_N_sf"/>
</dbReference>
<feature type="coiled-coil region" evidence="12">
    <location>
        <begin position="135"/>
        <end position="169"/>
    </location>
</feature>
<dbReference type="InterPro" id="IPR009053">
    <property type="entry name" value="Prefoldin"/>
</dbReference>
<dbReference type="PROSITE" id="PS00697">
    <property type="entry name" value="DNA_LIGASE_A1"/>
    <property type="match status" value="1"/>
</dbReference>
<dbReference type="PANTHER" id="PTHR45674:SF9">
    <property type="entry name" value="DNA LIGASE 3"/>
    <property type="match status" value="1"/>
</dbReference>
<keyword evidence="6 10" id="KW-0547">Nucleotide-binding</keyword>
<gene>
    <name evidence="15" type="ORF">EI97DRAFT_441002</name>
</gene>
<dbReference type="RefSeq" id="XP_033656095.1">
    <property type="nucleotide sequence ID" value="XM_033799670.1"/>
</dbReference>
<feature type="compositionally biased region" description="Basic and acidic residues" evidence="13">
    <location>
        <begin position="294"/>
        <end position="336"/>
    </location>
</feature>
<evidence type="ECO:0000256" key="5">
    <source>
        <dbReference type="ARBA" id="ARBA00022705"/>
    </source>
</evidence>
<feature type="region of interest" description="Disordered" evidence="13">
    <location>
        <begin position="1115"/>
        <end position="1147"/>
    </location>
</feature>
<dbReference type="InterPro" id="IPR016059">
    <property type="entry name" value="DNA_ligase_ATP-dep_CS"/>
</dbReference>
<dbReference type="GO" id="GO:0006310">
    <property type="term" value="P:DNA recombination"/>
    <property type="evidence" value="ECO:0007669"/>
    <property type="project" value="UniProtKB-KW"/>
</dbReference>
<evidence type="ECO:0000256" key="8">
    <source>
        <dbReference type="ARBA" id="ARBA00023186"/>
    </source>
</evidence>
<dbReference type="EC" id="6.5.1.1" evidence="10"/>
<dbReference type="Pfam" id="PF02996">
    <property type="entry name" value="Prefoldin"/>
    <property type="match status" value="1"/>
</dbReference>
<dbReference type="CDD" id="cd07969">
    <property type="entry name" value="OBF_DNA_ligase_I"/>
    <property type="match status" value="1"/>
</dbReference>
<dbReference type="AlphaFoldDB" id="A0A6A6JS54"/>
<dbReference type="GO" id="GO:0071897">
    <property type="term" value="P:DNA biosynthetic process"/>
    <property type="evidence" value="ECO:0007669"/>
    <property type="project" value="InterPro"/>
</dbReference>
<dbReference type="EMBL" id="ML986488">
    <property type="protein sequence ID" value="KAF2278556.1"/>
    <property type="molecule type" value="Genomic_DNA"/>
</dbReference>
<dbReference type="InterPro" id="IPR012340">
    <property type="entry name" value="NA-bd_OB-fold"/>
</dbReference>
<dbReference type="SUPFAM" id="SSF117018">
    <property type="entry name" value="ATP-dependent DNA ligase DNA-binding domain"/>
    <property type="match status" value="1"/>
</dbReference>
<dbReference type="GO" id="GO:0003910">
    <property type="term" value="F:DNA ligase (ATP) activity"/>
    <property type="evidence" value="ECO:0007669"/>
    <property type="project" value="UniProtKB-EC"/>
</dbReference>
<dbReference type="InterPro" id="IPR000977">
    <property type="entry name" value="DNA_ligase_ATP-dep"/>
</dbReference>
<accession>A0A6A6JS54</accession>
<keyword evidence="8" id="KW-0143">Chaperone</keyword>
<dbReference type="FunFam" id="1.10.3260.10:FF:000004">
    <property type="entry name" value="DNA ligase"/>
    <property type="match status" value="1"/>
</dbReference>
<feature type="domain" description="ATP-dependent DNA ligase family profile" evidence="14">
    <location>
        <begin position="802"/>
        <end position="1004"/>
    </location>
</feature>
<dbReference type="SUPFAM" id="SSF50249">
    <property type="entry name" value="Nucleic acid-binding proteins"/>
    <property type="match status" value="1"/>
</dbReference>
<feature type="region of interest" description="Disordered" evidence="13">
    <location>
        <begin position="291"/>
        <end position="384"/>
    </location>
</feature>
<dbReference type="Gene3D" id="1.10.287.370">
    <property type="match status" value="1"/>
</dbReference>
<dbReference type="SUPFAM" id="SSF46579">
    <property type="entry name" value="Prefoldin"/>
    <property type="match status" value="1"/>
</dbReference>
<dbReference type="GO" id="GO:0006273">
    <property type="term" value="P:lagging strand elongation"/>
    <property type="evidence" value="ECO:0007669"/>
    <property type="project" value="TreeGrafter"/>
</dbReference>
<dbReference type="FunFam" id="3.30.470.30:FF:000018">
    <property type="entry name" value="DNA ligase"/>
    <property type="match status" value="1"/>
</dbReference>
<keyword evidence="5" id="KW-0235">DNA replication</keyword>
<keyword evidence="10" id="KW-0234">DNA repair</keyword>
<evidence type="ECO:0000313" key="15">
    <source>
        <dbReference type="EMBL" id="KAF2278556.1"/>
    </source>
</evidence>
<feature type="compositionally biased region" description="Basic and acidic residues" evidence="13">
    <location>
        <begin position="1126"/>
        <end position="1141"/>
    </location>
</feature>
<evidence type="ECO:0000259" key="14">
    <source>
        <dbReference type="PROSITE" id="PS50160"/>
    </source>
</evidence>